<protein>
    <submittedName>
        <fullName evidence="2">Bug family tripartite tricarboxylate transporter substrate binding protein</fullName>
    </submittedName>
</protein>
<keyword evidence="3" id="KW-1185">Reference proteome</keyword>
<reference evidence="2 3" key="1">
    <citation type="submission" date="2024-03" db="EMBL/GenBank/DDBJ databases">
        <title>Novel species of the genus Variovorax.</title>
        <authorList>
            <person name="Liu Q."/>
            <person name="Xin Y.-H."/>
        </authorList>
    </citation>
    <scope>NUCLEOTIDE SEQUENCE [LARGE SCALE GENOMIC DNA]</scope>
    <source>
        <strain evidence="2 3">KACC 18899</strain>
    </source>
</reference>
<dbReference type="PIRSF" id="PIRSF017082">
    <property type="entry name" value="YflP"/>
    <property type="match status" value="1"/>
</dbReference>
<dbReference type="InterPro" id="IPR005064">
    <property type="entry name" value="BUG"/>
</dbReference>
<dbReference type="EMBL" id="JBBKZU010000002">
    <property type="protein sequence ID" value="MEJ8810430.1"/>
    <property type="molecule type" value="Genomic_DNA"/>
</dbReference>
<proteinExistence type="inferred from homology"/>
<organism evidence="2 3">
    <name type="scientific">Variovorax ureilyticus</name>
    <dbReference type="NCBI Taxonomy" id="1836198"/>
    <lineage>
        <taxon>Bacteria</taxon>
        <taxon>Pseudomonadati</taxon>
        <taxon>Pseudomonadota</taxon>
        <taxon>Betaproteobacteria</taxon>
        <taxon>Burkholderiales</taxon>
        <taxon>Comamonadaceae</taxon>
        <taxon>Variovorax</taxon>
    </lineage>
</organism>
<sequence length="328" mass="35009">MDRRHFLHLLQTGGALAALAPVSRAFAQLNGNASIISGFPAGGMGDNVARPLAEKLRGRYATTVLVDAKTGAGGRIAVEYVKRAAPDGLTILQIPSSPMTLYPNTYRKLNYDPLTDFAPVTSTVNYAFVLTAGPGLPAEMKTVGDYLKWAKSNPGQANYGVPAAGSALHFVGMMLQKASGTQLTAVAYRGGAPLLNDVLGGQVPVSVSVLGEVMPYIRAGKLRGLAVSSPQRSPFLPDVPTFVEQGFADLVVQEWLGWFLPARTPADTVQRLNALVREGLQSPEFVESLAKVGLQPVHQSPEEFARIVRADQQRWAPTVKAANFTAED</sequence>
<evidence type="ECO:0000256" key="1">
    <source>
        <dbReference type="ARBA" id="ARBA00006987"/>
    </source>
</evidence>
<dbReference type="PANTHER" id="PTHR42928">
    <property type="entry name" value="TRICARBOXYLATE-BINDING PROTEIN"/>
    <property type="match status" value="1"/>
</dbReference>
<evidence type="ECO:0000313" key="2">
    <source>
        <dbReference type="EMBL" id="MEJ8810430.1"/>
    </source>
</evidence>
<dbReference type="CDD" id="cd13579">
    <property type="entry name" value="PBP2_Bug_NagM"/>
    <property type="match status" value="1"/>
</dbReference>
<comment type="similarity">
    <text evidence="1">Belongs to the UPF0065 (bug) family.</text>
</comment>
<dbReference type="Gene3D" id="3.40.190.10">
    <property type="entry name" value="Periplasmic binding protein-like II"/>
    <property type="match status" value="1"/>
</dbReference>
<comment type="caution">
    <text evidence="2">The sequence shown here is derived from an EMBL/GenBank/DDBJ whole genome shotgun (WGS) entry which is preliminary data.</text>
</comment>
<name>A0ABU8VA29_9BURK</name>
<evidence type="ECO:0000313" key="3">
    <source>
        <dbReference type="Proteomes" id="UP001365846"/>
    </source>
</evidence>
<dbReference type="RefSeq" id="WP_340355753.1">
    <property type="nucleotide sequence ID" value="NZ_JBBKZU010000002.1"/>
</dbReference>
<dbReference type="PANTHER" id="PTHR42928:SF5">
    <property type="entry name" value="BLR1237 PROTEIN"/>
    <property type="match status" value="1"/>
</dbReference>
<dbReference type="Proteomes" id="UP001365846">
    <property type="component" value="Unassembled WGS sequence"/>
</dbReference>
<dbReference type="InterPro" id="IPR042100">
    <property type="entry name" value="Bug_dom1"/>
</dbReference>
<dbReference type="SUPFAM" id="SSF53850">
    <property type="entry name" value="Periplasmic binding protein-like II"/>
    <property type="match status" value="1"/>
</dbReference>
<dbReference type="Gene3D" id="3.40.190.150">
    <property type="entry name" value="Bordetella uptake gene, domain 1"/>
    <property type="match status" value="1"/>
</dbReference>
<accession>A0ABU8VA29</accession>
<dbReference type="Pfam" id="PF03401">
    <property type="entry name" value="TctC"/>
    <property type="match status" value="1"/>
</dbReference>
<gene>
    <name evidence="2" type="ORF">WKW77_05075</name>
</gene>